<proteinExistence type="predicted"/>
<dbReference type="EMBL" id="JAHRIP010051161">
    <property type="protein sequence ID" value="MEQ2301065.1"/>
    <property type="molecule type" value="Genomic_DNA"/>
</dbReference>
<comment type="caution">
    <text evidence="1">The sequence shown here is derived from an EMBL/GenBank/DDBJ whole genome shotgun (WGS) entry which is preliminary data.</text>
</comment>
<evidence type="ECO:0000313" key="2">
    <source>
        <dbReference type="Proteomes" id="UP001469553"/>
    </source>
</evidence>
<evidence type="ECO:0000313" key="1">
    <source>
        <dbReference type="EMBL" id="MEQ2301065.1"/>
    </source>
</evidence>
<sequence length="107" mass="11760">MSLKLKNWEGPFCCIVLGCVGAGVEDTDGAGAEEGELGGSKLRELEEYPSHVERDSGTKKHTTRNCNIRDSEQKIGAEHRVSIDAIWLSYVFMLGDNNVSSRISLFV</sequence>
<name>A0ABV0Z5A7_9TELE</name>
<gene>
    <name evidence="1" type="ORF">AMECASPLE_032210</name>
</gene>
<organism evidence="1 2">
    <name type="scientific">Ameca splendens</name>
    <dbReference type="NCBI Taxonomy" id="208324"/>
    <lineage>
        <taxon>Eukaryota</taxon>
        <taxon>Metazoa</taxon>
        <taxon>Chordata</taxon>
        <taxon>Craniata</taxon>
        <taxon>Vertebrata</taxon>
        <taxon>Euteleostomi</taxon>
        <taxon>Actinopterygii</taxon>
        <taxon>Neopterygii</taxon>
        <taxon>Teleostei</taxon>
        <taxon>Neoteleostei</taxon>
        <taxon>Acanthomorphata</taxon>
        <taxon>Ovalentaria</taxon>
        <taxon>Atherinomorphae</taxon>
        <taxon>Cyprinodontiformes</taxon>
        <taxon>Goodeidae</taxon>
        <taxon>Ameca</taxon>
    </lineage>
</organism>
<reference evidence="1 2" key="1">
    <citation type="submission" date="2021-06" db="EMBL/GenBank/DDBJ databases">
        <authorList>
            <person name="Palmer J.M."/>
        </authorList>
    </citation>
    <scope>NUCLEOTIDE SEQUENCE [LARGE SCALE GENOMIC DNA]</scope>
    <source>
        <strain evidence="1 2">AS_MEX2019</strain>
        <tissue evidence="1">Muscle</tissue>
    </source>
</reference>
<keyword evidence="2" id="KW-1185">Reference proteome</keyword>
<protein>
    <submittedName>
        <fullName evidence="1">Uncharacterized protein</fullName>
    </submittedName>
</protein>
<accession>A0ABV0Z5A7</accession>
<dbReference type="Proteomes" id="UP001469553">
    <property type="component" value="Unassembled WGS sequence"/>
</dbReference>